<dbReference type="GO" id="GO:0019148">
    <property type="term" value="F:D-cysteine desulfhydrase activity"/>
    <property type="evidence" value="ECO:0007669"/>
    <property type="project" value="TreeGrafter"/>
</dbReference>
<gene>
    <name evidence="5" type="ORF">IV203_038310</name>
</gene>
<feature type="compositionally biased region" description="Polar residues" evidence="3">
    <location>
        <begin position="89"/>
        <end position="105"/>
    </location>
</feature>
<name>A0A9K3LN02_9STRA</name>
<comment type="caution">
    <text evidence="5">The sequence shown here is derived from an EMBL/GenBank/DDBJ whole genome shotgun (WGS) entry which is preliminary data.</text>
</comment>
<reference evidence="5" key="2">
    <citation type="submission" date="2021-04" db="EMBL/GenBank/DDBJ databases">
        <authorList>
            <person name="Podell S."/>
        </authorList>
    </citation>
    <scope>NUCLEOTIDE SEQUENCE</scope>
    <source>
        <strain evidence="5">Hildebrandi</strain>
    </source>
</reference>
<dbReference type="PANTHER" id="PTHR43780:SF2">
    <property type="entry name" value="1-AMINOCYCLOPROPANE-1-CARBOXYLATE DEAMINASE-RELATED"/>
    <property type="match status" value="1"/>
</dbReference>
<dbReference type="Proteomes" id="UP000693970">
    <property type="component" value="Unassembled WGS sequence"/>
</dbReference>
<reference evidence="5" key="1">
    <citation type="journal article" date="2021" name="Sci. Rep.">
        <title>Diploid genomic architecture of Nitzschia inconspicua, an elite biomass production diatom.</title>
        <authorList>
            <person name="Oliver A."/>
            <person name="Podell S."/>
            <person name="Pinowska A."/>
            <person name="Traller J.C."/>
            <person name="Smith S.R."/>
            <person name="McClure R."/>
            <person name="Beliaev A."/>
            <person name="Bohutskyi P."/>
            <person name="Hill E.A."/>
            <person name="Rabines A."/>
            <person name="Zheng H."/>
            <person name="Allen L.Z."/>
            <person name="Kuo A."/>
            <person name="Grigoriev I.V."/>
            <person name="Allen A.E."/>
            <person name="Hazlebeck D."/>
            <person name="Allen E.E."/>
        </authorList>
    </citation>
    <scope>NUCLEOTIDE SEQUENCE</scope>
    <source>
        <strain evidence="5">Hildebrandi</strain>
    </source>
</reference>
<proteinExistence type="predicted"/>
<comment type="cofactor">
    <cofactor evidence="1">
        <name>pyridoxal 5'-phosphate</name>
        <dbReference type="ChEBI" id="CHEBI:597326"/>
    </cofactor>
</comment>
<evidence type="ECO:0000256" key="2">
    <source>
        <dbReference type="ARBA" id="ARBA00022898"/>
    </source>
</evidence>
<dbReference type="Pfam" id="PF00291">
    <property type="entry name" value="PALP"/>
    <property type="match status" value="1"/>
</dbReference>
<accession>A0A9K3LN02</accession>
<feature type="region of interest" description="Disordered" evidence="3">
    <location>
        <begin position="85"/>
        <end position="106"/>
    </location>
</feature>
<sequence length="615" mass="67954">MTKNYLPFWKCRDLLVTEPSTPADHVLTDHSIKTIISAMWQGPDYTNFYNDIGEDEAKFFFSRHDNGTYSDMAVAEFGFPNDTKLPPSASHQKLTSNDPSRITTNTDKEGIHRCERSDAQAKKGDFTTSQQDIMALWKPSRNIRNSNLSFFQSVAAITILLFMMSSSTTRGYSSCQRHGLKKSFDYKLPTWAEDAFAYPPKHGRLQLGNFPTPMYRLHPTPQSRTMGEKSIMKRFDDLDIAFYVKRDDMSGGCETGGNKIRKLEFLLADAVATDHQSVVTIGGEQSNHCRATAAACRMLGLKPHLILRTSRASDIQENKDEIGFVGNILFDRMLGSTIYTCTPGEYGRVGSVALVDCLAKYLEDNDPLMQGSPYRIPVGGSNGLGSFGYLNAVDEILEQWWSEDGDETDSDDPTTSLNHVVFACGSGGTACGLALGMALAHGALGKCHRHTQLQGSTPPTVHAVGVCDNPDYFYSFVARIADEMGLKLPAEGGSTTEAFVRQHMFAHSGKGLGYAQSTDDELEFVSNFALETGIVLDPVYSGKAMYYFVNEIMDKDPERFRGTSILFVHTGGSLGLYDKGDDLMPILQRISHSRRLDIYGKDLSNAAVDLSIFLP</sequence>
<dbReference type="EMBL" id="JAGRRH010000009">
    <property type="protein sequence ID" value="KAG7365107.1"/>
    <property type="molecule type" value="Genomic_DNA"/>
</dbReference>
<evidence type="ECO:0000256" key="1">
    <source>
        <dbReference type="ARBA" id="ARBA00001933"/>
    </source>
</evidence>
<dbReference type="InterPro" id="IPR027278">
    <property type="entry name" value="ACCD_DCysDesulf"/>
</dbReference>
<keyword evidence="6" id="KW-1185">Reference proteome</keyword>
<protein>
    <submittedName>
        <fullName evidence="5">Pyridoxal phosphate-dependent enzyme, D-cysteine desulfhydrase family protein</fullName>
    </submittedName>
</protein>
<feature type="domain" description="Tryptophan synthase beta chain-like PALP" evidence="4">
    <location>
        <begin position="236"/>
        <end position="571"/>
    </location>
</feature>
<evidence type="ECO:0000313" key="6">
    <source>
        <dbReference type="Proteomes" id="UP000693970"/>
    </source>
</evidence>
<evidence type="ECO:0000259" key="4">
    <source>
        <dbReference type="Pfam" id="PF00291"/>
    </source>
</evidence>
<evidence type="ECO:0000313" key="5">
    <source>
        <dbReference type="EMBL" id="KAG7365107.1"/>
    </source>
</evidence>
<evidence type="ECO:0000256" key="3">
    <source>
        <dbReference type="SAM" id="MobiDB-lite"/>
    </source>
</evidence>
<dbReference type="InterPro" id="IPR001926">
    <property type="entry name" value="TrpB-like_PALP"/>
</dbReference>
<dbReference type="PANTHER" id="PTHR43780">
    <property type="entry name" value="1-AMINOCYCLOPROPANE-1-CARBOXYLATE DEAMINASE-RELATED"/>
    <property type="match status" value="1"/>
</dbReference>
<organism evidence="5 6">
    <name type="scientific">Nitzschia inconspicua</name>
    <dbReference type="NCBI Taxonomy" id="303405"/>
    <lineage>
        <taxon>Eukaryota</taxon>
        <taxon>Sar</taxon>
        <taxon>Stramenopiles</taxon>
        <taxon>Ochrophyta</taxon>
        <taxon>Bacillariophyta</taxon>
        <taxon>Bacillariophyceae</taxon>
        <taxon>Bacillariophycidae</taxon>
        <taxon>Bacillariales</taxon>
        <taxon>Bacillariaceae</taxon>
        <taxon>Nitzschia</taxon>
    </lineage>
</organism>
<keyword evidence="2" id="KW-0663">Pyridoxal phosphate</keyword>
<dbReference type="AlphaFoldDB" id="A0A9K3LN02"/>
<dbReference type="OrthoDB" id="10266364at2759"/>